<evidence type="ECO:0000259" key="1">
    <source>
        <dbReference type="PROSITE" id="PS50943"/>
    </source>
</evidence>
<accession>A0A0S2TIG0</accession>
<organism evidence="2 3">
    <name type="scientific">Candidatus Tenderia electrophaga</name>
    <dbReference type="NCBI Taxonomy" id="1748243"/>
    <lineage>
        <taxon>Bacteria</taxon>
        <taxon>Pseudomonadati</taxon>
        <taxon>Pseudomonadota</taxon>
        <taxon>Gammaproteobacteria</taxon>
        <taxon>Candidatus Tenderiales</taxon>
        <taxon>Candidatus Tenderiaceae</taxon>
        <taxon>Candidatus Tenderia</taxon>
    </lineage>
</organism>
<dbReference type="GO" id="GO:0003677">
    <property type="term" value="F:DNA binding"/>
    <property type="evidence" value="ECO:0007669"/>
    <property type="project" value="InterPro"/>
</dbReference>
<name>A0A0S2TIG0_9GAMM</name>
<geneLocation type="plasmid" evidence="2 3">
    <name>unnamed</name>
</geneLocation>
<dbReference type="SUPFAM" id="SSF47413">
    <property type="entry name" value="lambda repressor-like DNA-binding domains"/>
    <property type="match status" value="1"/>
</dbReference>
<keyword evidence="3" id="KW-1185">Reference proteome</keyword>
<dbReference type="InterPro" id="IPR001387">
    <property type="entry name" value="Cro/C1-type_HTH"/>
</dbReference>
<dbReference type="SMART" id="SM00530">
    <property type="entry name" value="HTH_XRE"/>
    <property type="match status" value="1"/>
</dbReference>
<dbReference type="AlphaFoldDB" id="A0A0S2TIG0"/>
<reference evidence="2" key="1">
    <citation type="submission" date="2015-10" db="EMBL/GenBank/DDBJ databases">
        <title>Description of Candidatus Tenderia electrophaga gen. nov, sp. nov., an Uncultivated Electroautotroph from a Biocathode Enrichment.</title>
        <authorList>
            <person name="Eddie B.J."/>
            <person name="Malanoski A.P."/>
            <person name="Wang Z."/>
            <person name="Hall R.J."/>
            <person name="Oh S.D."/>
            <person name="Heiner C."/>
            <person name="Lin B."/>
            <person name="Strycharz-Glaven S.M."/>
        </authorList>
    </citation>
    <scope>NUCLEOTIDE SEQUENCE [LARGE SCALE GENOMIC DNA]</scope>
    <source>
        <strain evidence="2">NRL1</strain>
        <plasmid evidence="2">unnamed</plasmid>
    </source>
</reference>
<gene>
    <name evidence="2" type="ORF">Tel_16980</name>
</gene>
<sequence>MFTINDTEATVLKRWGEQLKARRLMRNDRQSDAAARLGVSLATYRKLEAGHPTLPVGYWLRMIRIYGDLDALNEVFTEKKRLFDQLDASESADYTQGRQRARRR</sequence>
<keyword evidence="2" id="KW-0614">Plasmid</keyword>
<dbReference type="InterPro" id="IPR010982">
    <property type="entry name" value="Lambda_DNA-bd_dom_sf"/>
</dbReference>
<dbReference type="KEGG" id="tee:Tel_16980"/>
<evidence type="ECO:0000313" key="3">
    <source>
        <dbReference type="Proteomes" id="UP000055136"/>
    </source>
</evidence>
<dbReference type="EMBL" id="CP013100">
    <property type="protein sequence ID" value="ALP54949.1"/>
    <property type="molecule type" value="Genomic_DNA"/>
</dbReference>
<dbReference type="Gene3D" id="1.10.260.40">
    <property type="entry name" value="lambda repressor-like DNA-binding domains"/>
    <property type="match status" value="1"/>
</dbReference>
<proteinExistence type="predicted"/>
<feature type="domain" description="HTH cro/C1-type" evidence="1">
    <location>
        <begin position="19"/>
        <end position="72"/>
    </location>
</feature>
<dbReference type="PROSITE" id="PS50943">
    <property type="entry name" value="HTH_CROC1"/>
    <property type="match status" value="1"/>
</dbReference>
<evidence type="ECO:0000313" key="2">
    <source>
        <dbReference type="EMBL" id="ALP54949.1"/>
    </source>
</evidence>
<dbReference type="Proteomes" id="UP000055136">
    <property type="component" value="Plasmid unnamed"/>
</dbReference>
<dbReference type="CDD" id="cd00093">
    <property type="entry name" value="HTH_XRE"/>
    <property type="match status" value="1"/>
</dbReference>
<protein>
    <recommendedName>
        <fullName evidence="1">HTH cro/C1-type domain-containing protein</fullName>
    </recommendedName>
</protein>
<dbReference type="Pfam" id="PF13560">
    <property type="entry name" value="HTH_31"/>
    <property type="match status" value="1"/>
</dbReference>